<feature type="signal peptide" evidence="5">
    <location>
        <begin position="1"/>
        <end position="21"/>
    </location>
</feature>
<dbReference type="KEGG" id="pshq:F3W81_02795"/>
<proteinExistence type="predicted"/>
<dbReference type="EMBL" id="CP045201">
    <property type="protein sequence ID" value="QOL79840.1"/>
    <property type="molecule type" value="Genomic_DNA"/>
</dbReference>
<dbReference type="Pfam" id="PF09864">
    <property type="entry name" value="MliC"/>
    <property type="match status" value="1"/>
</dbReference>
<dbReference type="InterPro" id="IPR018660">
    <property type="entry name" value="MliC"/>
</dbReference>
<dbReference type="Gene3D" id="2.40.128.200">
    <property type="match status" value="1"/>
</dbReference>
<keyword evidence="4" id="KW-0449">Lipoprotein</keyword>
<dbReference type="Proteomes" id="UP000594118">
    <property type="component" value="Chromosome"/>
</dbReference>
<keyword evidence="2" id="KW-0472">Membrane</keyword>
<evidence type="ECO:0000313" key="7">
    <source>
        <dbReference type="EMBL" id="QOL79840.1"/>
    </source>
</evidence>
<organism evidence="7 8">
    <name type="scientific">Pseudooceanicola spongiae</name>
    <dbReference type="NCBI Taxonomy" id="2613965"/>
    <lineage>
        <taxon>Bacteria</taxon>
        <taxon>Pseudomonadati</taxon>
        <taxon>Pseudomonadota</taxon>
        <taxon>Alphaproteobacteria</taxon>
        <taxon>Rhodobacterales</taxon>
        <taxon>Paracoccaceae</taxon>
        <taxon>Pseudooceanicola</taxon>
    </lineage>
</organism>
<keyword evidence="1 5" id="KW-0732">Signal</keyword>
<accession>A0A7L9WLA9</accession>
<gene>
    <name evidence="7" type="ORF">F3W81_02795</name>
</gene>
<dbReference type="RefSeq" id="WP_193082156.1">
    <property type="nucleotide sequence ID" value="NZ_CP045201.1"/>
</dbReference>
<sequence>MFTKICLTVLALGAVAAPLAAQESPVLKAVYTCERGVKIPVAYIMGKKPMAVLWAEGQLVTLSQSKSDANEPYRTAQGTSGYVWWSEGKNGKLDWFDKEKGEEVTLFAFCKTPE</sequence>
<keyword evidence="8" id="KW-1185">Reference proteome</keyword>
<evidence type="ECO:0000256" key="5">
    <source>
        <dbReference type="SAM" id="SignalP"/>
    </source>
</evidence>
<dbReference type="InterPro" id="IPR036328">
    <property type="entry name" value="MliC_sf"/>
</dbReference>
<evidence type="ECO:0000259" key="6">
    <source>
        <dbReference type="Pfam" id="PF09864"/>
    </source>
</evidence>
<feature type="chain" id="PRO_5032319525" description="C-type lysozyme inhibitor domain-containing protein" evidence="5">
    <location>
        <begin position="22"/>
        <end position="114"/>
    </location>
</feature>
<evidence type="ECO:0000256" key="1">
    <source>
        <dbReference type="ARBA" id="ARBA00022729"/>
    </source>
</evidence>
<dbReference type="AlphaFoldDB" id="A0A7L9WLA9"/>
<name>A0A7L9WLA9_9RHOB</name>
<evidence type="ECO:0000256" key="4">
    <source>
        <dbReference type="ARBA" id="ARBA00023288"/>
    </source>
</evidence>
<feature type="domain" description="C-type lysozyme inhibitor" evidence="6">
    <location>
        <begin position="31"/>
        <end position="99"/>
    </location>
</feature>
<dbReference type="SUPFAM" id="SSF141488">
    <property type="entry name" value="YdhA-like"/>
    <property type="match status" value="1"/>
</dbReference>
<evidence type="ECO:0000313" key="8">
    <source>
        <dbReference type="Proteomes" id="UP000594118"/>
    </source>
</evidence>
<evidence type="ECO:0000256" key="3">
    <source>
        <dbReference type="ARBA" id="ARBA00023139"/>
    </source>
</evidence>
<protein>
    <recommendedName>
        <fullName evidence="6">C-type lysozyme inhibitor domain-containing protein</fullName>
    </recommendedName>
</protein>
<reference evidence="7 8" key="1">
    <citation type="submission" date="2019-10" db="EMBL/GenBank/DDBJ databases">
        <title>Pseudopuniceibacterium sp. HQ09 islated from Antarctica.</title>
        <authorList>
            <person name="Liao L."/>
            <person name="Su S."/>
            <person name="Chen B."/>
            <person name="Yu Y."/>
        </authorList>
    </citation>
    <scope>NUCLEOTIDE SEQUENCE [LARGE SCALE GENOMIC DNA]</scope>
    <source>
        <strain evidence="7 8">HQ09</strain>
    </source>
</reference>
<evidence type="ECO:0000256" key="2">
    <source>
        <dbReference type="ARBA" id="ARBA00023136"/>
    </source>
</evidence>
<keyword evidence="3" id="KW-0564">Palmitate</keyword>